<reference evidence="3 4" key="1">
    <citation type="submission" date="2019-05" db="EMBL/GenBank/DDBJ databases">
        <title>Another draft genome of Portunus trituberculatus and its Hox gene families provides insights of decapod evolution.</title>
        <authorList>
            <person name="Jeong J.-H."/>
            <person name="Song I."/>
            <person name="Kim S."/>
            <person name="Choi T."/>
            <person name="Kim D."/>
            <person name="Ryu S."/>
            <person name="Kim W."/>
        </authorList>
    </citation>
    <scope>NUCLEOTIDE SEQUENCE [LARGE SCALE GENOMIC DNA]</scope>
    <source>
        <tissue evidence="3">Muscle</tissue>
    </source>
</reference>
<evidence type="ECO:0000259" key="2">
    <source>
        <dbReference type="PROSITE" id="PS51886"/>
    </source>
</evidence>
<dbReference type="AlphaFoldDB" id="A0A5B7D5A2"/>
<dbReference type="SMART" id="SM00584">
    <property type="entry name" value="TLDc"/>
    <property type="match status" value="1"/>
</dbReference>
<dbReference type="Proteomes" id="UP000324222">
    <property type="component" value="Unassembled WGS sequence"/>
</dbReference>
<comment type="caution">
    <text evidence="3">The sequence shown here is derived from an EMBL/GenBank/DDBJ whole genome shotgun (WGS) entry which is preliminary data.</text>
</comment>
<gene>
    <name evidence="3" type="primary">RTC5</name>
    <name evidence="3" type="ORF">E2C01_008265</name>
</gene>
<evidence type="ECO:0000313" key="3">
    <source>
        <dbReference type="EMBL" id="MPC15473.1"/>
    </source>
</evidence>
<organism evidence="3 4">
    <name type="scientific">Portunus trituberculatus</name>
    <name type="common">Swimming crab</name>
    <name type="synonym">Neptunus trituberculatus</name>
    <dbReference type="NCBI Taxonomy" id="210409"/>
    <lineage>
        <taxon>Eukaryota</taxon>
        <taxon>Metazoa</taxon>
        <taxon>Ecdysozoa</taxon>
        <taxon>Arthropoda</taxon>
        <taxon>Crustacea</taxon>
        <taxon>Multicrustacea</taxon>
        <taxon>Malacostraca</taxon>
        <taxon>Eumalacostraca</taxon>
        <taxon>Eucarida</taxon>
        <taxon>Decapoda</taxon>
        <taxon>Pleocyemata</taxon>
        <taxon>Brachyura</taxon>
        <taxon>Eubrachyura</taxon>
        <taxon>Portunoidea</taxon>
        <taxon>Portunidae</taxon>
        <taxon>Portuninae</taxon>
        <taxon>Portunus</taxon>
    </lineage>
</organism>
<protein>
    <submittedName>
        <fullName evidence="3">Restriction of telomere capping protein 5</fullName>
    </submittedName>
</protein>
<dbReference type="InterPro" id="IPR006571">
    <property type="entry name" value="TLDc_dom"/>
</dbReference>
<evidence type="ECO:0000313" key="4">
    <source>
        <dbReference type="Proteomes" id="UP000324222"/>
    </source>
</evidence>
<proteinExistence type="predicted"/>
<keyword evidence="4" id="KW-1185">Reference proteome</keyword>
<evidence type="ECO:0000256" key="1">
    <source>
        <dbReference type="SAM" id="MobiDB-lite"/>
    </source>
</evidence>
<accession>A0A5B7D5A2</accession>
<dbReference type="EMBL" id="VSRR010000430">
    <property type="protein sequence ID" value="MPC15473.1"/>
    <property type="molecule type" value="Genomic_DNA"/>
</dbReference>
<dbReference type="PROSITE" id="PS51886">
    <property type="entry name" value="TLDC"/>
    <property type="match status" value="1"/>
</dbReference>
<dbReference type="Pfam" id="PF07534">
    <property type="entry name" value="TLD"/>
    <property type="match status" value="1"/>
</dbReference>
<feature type="domain" description="TLDc" evidence="2">
    <location>
        <begin position="327"/>
        <end position="482"/>
    </location>
</feature>
<feature type="region of interest" description="Disordered" evidence="1">
    <location>
        <begin position="48"/>
        <end position="70"/>
    </location>
</feature>
<name>A0A5B7D5A2_PORTR</name>
<dbReference type="OrthoDB" id="289228at2759"/>
<sequence>MNRFGEVVSAVSEGRRHGPLSRRVVNASRLQELLHYLAGTTSKAMGNQQAASASTLQQGRTPGVTSSSGFQWSSGPQVTIAKDTPPECLIKLAKILVCKSLAEENVDGITRSVFIKYITKSSEPLGKRLFQYLMKHWQKEAGGSRTTSERHQCAVDKGDVLSSNAFTAAASHLMALHTDSQQMEFYIKLYAGDQEKISKGDVFDLISAAHQVSTCSQRTCCLPDDILMAVVRGAMHGKESINTKYLHSWLCQHCSRLLMWLHRNIMHTLTVGHRTIPDNTEEAEDDRDTPILDCPGKSTCVSLHPALIWLLTCSLPLLYTKPEKSKPHPSNNLLLDPHVFIDKMVLAVSPTHWVPLYNSDEHGLSINRLQHHVFGYHGATLMFITTEGDNMFCVASDQEWRDSKHFWGGEHARCLHLTPEYKIIESGAKILYFNVTSRGFPTGLQVGTDSTNRALTLDLNLTLVTYRKIPYKLQSVEVWGCSTSEVKEAQQELKKREVKDVESRRKVKVNSSDWLDNPDRYLIELAGTRLSYAQYDNPPPEASGSK</sequence>